<dbReference type="EC" id="1.2.1.84" evidence="10"/>
<dbReference type="CDD" id="cd05236">
    <property type="entry name" value="FAR-N_SDR_e"/>
    <property type="match status" value="1"/>
</dbReference>
<dbReference type="PANTHER" id="PTHR11011">
    <property type="entry name" value="MALE STERILITY PROTEIN 2-RELATED"/>
    <property type="match status" value="1"/>
</dbReference>
<evidence type="ECO:0000256" key="9">
    <source>
        <dbReference type="ARBA" id="ARBA00052530"/>
    </source>
</evidence>
<keyword evidence="10" id="KW-0560">Oxidoreductase</keyword>
<dbReference type="Pfam" id="PF07993">
    <property type="entry name" value="NAD_binding_4"/>
    <property type="match status" value="1"/>
</dbReference>
<keyword evidence="8 10" id="KW-0472">Membrane</keyword>
<dbReference type="FunFam" id="3.40.50.720:FF:000143">
    <property type="entry name" value="Fatty acyl-CoA reductase"/>
    <property type="match status" value="1"/>
</dbReference>
<comment type="subcellular location">
    <subcellularLocation>
        <location evidence="1">Membrane</location>
        <topology evidence="1">Multi-pass membrane protein</topology>
    </subcellularLocation>
</comment>
<dbReference type="GO" id="GO:0080019">
    <property type="term" value="F:alcohol-forming very long-chain fatty acyl-CoA reductase activity"/>
    <property type="evidence" value="ECO:0007669"/>
    <property type="project" value="InterPro"/>
</dbReference>
<dbReference type="GO" id="GO:0102965">
    <property type="term" value="F:alcohol-forming long-chain fatty acyl-CoA reductase activity"/>
    <property type="evidence" value="ECO:0007669"/>
    <property type="project" value="UniProtKB-EC"/>
</dbReference>
<name>A0A2W1BUR6_HELAM</name>
<feature type="domain" description="Fatty acyl-CoA reductase C-terminal" evidence="11">
    <location>
        <begin position="389"/>
        <end position="484"/>
    </location>
</feature>
<feature type="transmembrane region" description="Helical" evidence="10">
    <location>
        <begin position="504"/>
        <end position="529"/>
    </location>
</feature>
<comment type="catalytic activity">
    <reaction evidence="9 10">
        <text>a long-chain fatty acyl-CoA + 2 NADPH + 2 H(+) = a long-chain primary fatty alcohol + 2 NADP(+) + CoA</text>
        <dbReference type="Rhea" id="RHEA:52716"/>
        <dbReference type="ChEBI" id="CHEBI:15378"/>
        <dbReference type="ChEBI" id="CHEBI:57287"/>
        <dbReference type="ChEBI" id="CHEBI:57783"/>
        <dbReference type="ChEBI" id="CHEBI:58349"/>
        <dbReference type="ChEBI" id="CHEBI:77396"/>
        <dbReference type="ChEBI" id="CHEBI:83139"/>
        <dbReference type="EC" id="1.2.1.84"/>
    </reaction>
</comment>
<evidence type="ECO:0000313" key="13">
    <source>
        <dbReference type="EMBL" id="PZC76396.1"/>
    </source>
</evidence>
<dbReference type="Pfam" id="PF03015">
    <property type="entry name" value="Sterile"/>
    <property type="match status" value="1"/>
</dbReference>
<keyword evidence="7 10" id="KW-0443">Lipid metabolism</keyword>
<feature type="domain" description="Thioester reductase (TE)" evidence="12">
    <location>
        <begin position="40"/>
        <end position="314"/>
    </location>
</feature>
<evidence type="ECO:0000256" key="10">
    <source>
        <dbReference type="RuleBase" id="RU363097"/>
    </source>
</evidence>
<dbReference type="PANTHER" id="PTHR11011:SF60">
    <property type="entry name" value="FATTY ACYL-COA REDUCTASE-RELATED"/>
    <property type="match status" value="1"/>
</dbReference>
<evidence type="ECO:0000256" key="2">
    <source>
        <dbReference type="ARBA" id="ARBA00005928"/>
    </source>
</evidence>
<gene>
    <name evidence="13" type="primary">HaOG204695</name>
    <name evidence="13" type="ORF">B5X24_HaOG204695</name>
</gene>
<keyword evidence="14" id="KW-1185">Reference proteome</keyword>
<dbReference type="SUPFAM" id="SSF51735">
    <property type="entry name" value="NAD(P)-binding Rossmann-fold domains"/>
    <property type="match status" value="1"/>
</dbReference>
<protein>
    <recommendedName>
        <fullName evidence="10">Fatty acyl-CoA reductase</fullName>
        <ecNumber evidence="10">1.2.1.84</ecNumber>
    </recommendedName>
</protein>
<evidence type="ECO:0000256" key="6">
    <source>
        <dbReference type="ARBA" id="ARBA00022989"/>
    </source>
</evidence>
<keyword evidence="6 10" id="KW-1133">Transmembrane helix</keyword>
<evidence type="ECO:0000256" key="3">
    <source>
        <dbReference type="ARBA" id="ARBA00022516"/>
    </source>
</evidence>
<comment type="function">
    <text evidence="10">Catalyzes the reduction of fatty acyl-CoA to fatty alcohols.</text>
</comment>
<dbReference type="AlphaFoldDB" id="A0A2W1BUR6"/>
<dbReference type="OrthoDB" id="429813at2759"/>
<dbReference type="GO" id="GO:0005777">
    <property type="term" value="C:peroxisome"/>
    <property type="evidence" value="ECO:0007669"/>
    <property type="project" value="TreeGrafter"/>
</dbReference>
<evidence type="ECO:0000256" key="7">
    <source>
        <dbReference type="ARBA" id="ARBA00023098"/>
    </source>
</evidence>
<dbReference type="CDD" id="cd09071">
    <property type="entry name" value="FAR_C"/>
    <property type="match status" value="1"/>
</dbReference>
<evidence type="ECO:0000256" key="8">
    <source>
        <dbReference type="ARBA" id="ARBA00023136"/>
    </source>
</evidence>
<dbReference type="Proteomes" id="UP000249218">
    <property type="component" value="Unassembled WGS sequence"/>
</dbReference>
<organism evidence="13 14">
    <name type="scientific">Helicoverpa armigera</name>
    <name type="common">Cotton bollworm</name>
    <name type="synonym">Heliothis armigera</name>
    <dbReference type="NCBI Taxonomy" id="29058"/>
    <lineage>
        <taxon>Eukaryota</taxon>
        <taxon>Metazoa</taxon>
        <taxon>Ecdysozoa</taxon>
        <taxon>Arthropoda</taxon>
        <taxon>Hexapoda</taxon>
        <taxon>Insecta</taxon>
        <taxon>Pterygota</taxon>
        <taxon>Neoptera</taxon>
        <taxon>Endopterygota</taxon>
        <taxon>Lepidoptera</taxon>
        <taxon>Glossata</taxon>
        <taxon>Ditrysia</taxon>
        <taxon>Noctuoidea</taxon>
        <taxon>Noctuidae</taxon>
        <taxon>Heliothinae</taxon>
        <taxon>Helicoverpa</taxon>
    </lineage>
</organism>
<dbReference type="GO" id="GO:0016020">
    <property type="term" value="C:membrane"/>
    <property type="evidence" value="ECO:0007669"/>
    <property type="project" value="UniProtKB-SubCell"/>
</dbReference>
<keyword evidence="5 10" id="KW-0521">NADP</keyword>
<proteinExistence type="inferred from homology"/>
<reference evidence="13 14" key="1">
    <citation type="journal article" date="2017" name="BMC Biol.">
        <title>Genomic innovations, transcriptional plasticity and gene loss underlying the evolution and divergence of two highly polyphagous and invasive Helicoverpa pest species.</title>
        <authorList>
            <person name="Pearce S.L."/>
            <person name="Clarke D.F."/>
            <person name="East P.D."/>
            <person name="Elfekih S."/>
            <person name="Gordon K.H."/>
            <person name="Jermiin L.S."/>
            <person name="McGaughran A."/>
            <person name="Oakeshott J.G."/>
            <person name="Papanikolaou A."/>
            <person name="Perera O.P."/>
            <person name="Rane R.V."/>
            <person name="Richards S."/>
            <person name="Tay W.T."/>
            <person name="Walsh T.K."/>
            <person name="Anderson A."/>
            <person name="Anderson C.J."/>
            <person name="Asgari S."/>
            <person name="Board P.G."/>
            <person name="Bretschneider A."/>
            <person name="Campbell P.M."/>
            <person name="Chertemps T."/>
            <person name="Christeller J.T."/>
            <person name="Coppin C.W."/>
            <person name="Downes S.J."/>
            <person name="Duan G."/>
            <person name="Farnsworth C.A."/>
            <person name="Good R.T."/>
            <person name="Han L.B."/>
            <person name="Han Y.C."/>
            <person name="Hatje K."/>
            <person name="Horne I."/>
            <person name="Huang Y.P."/>
            <person name="Hughes D.S."/>
            <person name="Jacquin-Joly E."/>
            <person name="James W."/>
            <person name="Jhangiani S."/>
            <person name="Kollmar M."/>
            <person name="Kuwar S.S."/>
            <person name="Li S."/>
            <person name="Liu N.Y."/>
            <person name="Maibeche M.T."/>
            <person name="Miller J.R."/>
            <person name="Montagne N."/>
            <person name="Perry T."/>
            <person name="Qu J."/>
            <person name="Song S.V."/>
            <person name="Sutton G.G."/>
            <person name="Vogel H."/>
            <person name="Walenz B.P."/>
            <person name="Xu W."/>
            <person name="Zhang H.J."/>
            <person name="Zou Z."/>
            <person name="Batterham P."/>
            <person name="Edwards O.R."/>
            <person name="Feyereisen R."/>
            <person name="Gibbs R.A."/>
            <person name="Heckel D.G."/>
            <person name="McGrath A."/>
            <person name="Robin C."/>
            <person name="Scherer S.E."/>
            <person name="Worley K.C."/>
            <person name="Wu Y.D."/>
        </authorList>
    </citation>
    <scope>NUCLEOTIDE SEQUENCE [LARGE SCALE GENOMIC DNA]</scope>
    <source>
        <strain evidence="13">Harm_GR_Male_#8</strain>
        <tissue evidence="13">Whole organism</tissue>
    </source>
</reference>
<dbReference type="InterPro" id="IPR013120">
    <property type="entry name" value="FAR_NAD-bd"/>
</dbReference>
<dbReference type="InterPro" id="IPR036291">
    <property type="entry name" value="NAD(P)-bd_dom_sf"/>
</dbReference>
<sequence length="535" mass="61572">MDRAQEIFVEALKHQIPMNEVIDRGDSDVQQFYSGATVFVTGGSGFLGKQIIEKLLRSCNLKKMFVLLRPKKGKTIQERLDYLLKDPVYDYLREKKPNFLEKLVPLEGDVADVRLGLSQDDWSLLTQEVETVFHMAATVRFDEPLKAAVVTNVRGTRECLALSKQCVNFKNFIYVSTAFSHATYDRVNTEVLDQFYPCPVQPETIIGMAESMEEDRLISIAEDLIVGWPNTYTFTKAIAEELVRTYDPDLPVCVVRPPIVTPTYYEPTPGWMDLSALSGPTGILAGIIMGFLHIFYVDKDCKLPLTPVDYVNNATIAAAWDADLKRKSGNKDIQVYTVSNNDHFITWDFIGVILRSEGKKSPSPKAVWYCWLMETNSKLVFWVISFFVHYVPAYIMDLVLGILGNMPKEINSFVAVFRKIDKFALIYHYFLSNEWFFKDHNVQEMVSRMSPADKAIFNCDLRTIDFTEYVMVWGVGIRKYLVKDELKDSELAYRKQQKLKIANILFISLNVIVVLSLLYQLFKVVIWLFEMLFRY</sequence>
<dbReference type="EMBL" id="KZ149959">
    <property type="protein sequence ID" value="PZC76396.1"/>
    <property type="molecule type" value="Genomic_DNA"/>
</dbReference>
<evidence type="ECO:0000313" key="14">
    <source>
        <dbReference type="Proteomes" id="UP000249218"/>
    </source>
</evidence>
<feature type="transmembrane region" description="Helical" evidence="10">
    <location>
        <begin position="379"/>
        <end position="403"/>
    </location>
</feature>
<keyword evidence="4 10" id="KW-0812">Transmembrane</keyword>
<dbReference type="GO" id="GO:0035336">
    <property type="term" value="P:long-chain fatty-acyl-CoA metabolic process"/>
    <property type="evidence" value="ECO:0007669"/>
    <property type="project" value="TreeGrafter"/>
</dbReference>
<dbReference type="InterPro" id="IPR033640">
    <property type="entry name" value="FAR_C"/>
</dbReference>
<accession>A0A2W1BUR6</accession>
<evidence type="ECO:0000259" key="11">
    <source>
        <dbReference type="Pfam" id="PF03015"/>
    </source>
</evidence>
<evidence type="ECO:0000256" key="5">
    <source>
        <dbReference type="ARBA" id="ARBA00022857"/>
    </source>
</evidence>
<evidence type="ECO:0000259" key="12">
    <source>
        <dbReference type="Pfam" id="PF07993"/>
    </source>
</evidence>
<dbReference type="Gene3D" id="3.40.50.720">
    <property type="entry name" value="NAD(P)-binding Rossmann-like Domain"/>
    <property type="match status" value="1"/>
</dbReference>
<evidence type="ECO:0000256" key="1">
    <source>
        <dbReference type="ARBA" id="ARBA00004141"/>
    </source>
</evidence>
<evidence type="ECO:0000256" key="4">
    <source>
        <dbReference type="ARBA" id="ARBA00022692"/>
    </source>
</evidence>
<dbReference type="InterPro" id="IPR026055">
    <property type="entry name" value="FAR"/>
</dbReference>
<keyword evidence="3 10" id="KW-0444">Lipid biosynthesis</keyword>
<comment type="similarity">
    <text evidence="2 10">Belongs to the fatty acyl-CoA reductase family.</text>
</comment>